<dbReference type="EC" id="5.2.1.8" evidence="1"/>
<keyword evidence="5" id="KW-1185">Reference proteome</keyword>
<accession>X6M4W1</accession>
<organism evidence="4 5">
    <name type="scientific">Reticulomyxa filosa</name>
    <dbReference type="NCBI Taxonomy" id="46433"/>
    <lineage>
        <taxon>Eukaryota</taxon>
        <taxon>Sar</taxon>
        <taxon>Rhizaria</taxon>
        <taxon>Retaria</taxon>
        <taxon>Foraminifera</taxon>
        <taxon>Monothalamids</taxon>
        <taxon>Reticulomyxidae</taxon>
        <taxon>Reticulomyxa</taxon>
    </lineage>
</organism>
<evidence type="ECO:0000313" key="5">
    <source>
        <dbReference type="Proteomes" id="UP000023152"/>
    </source>
</evidence>
<feature type="domain" description="PPIase FKBP-type" evidence="3">
    <location>
        <begin position="141"/>
        <end position="231"/>
    </location>
</feature>
<keyword evidence="1" id="KW-0697">Rotamase</keyword>
<dbReference type="SUPFAM" id="SSF54534">
    <property type="entry name" value="FKBP-like"/>
    <property type="match status" value="1"/>
</dbReference>
<comment type="caution">
    <text evidence="4">The sequence shown here is derived from an EMBL/GenBank/DDBJ whole genome shotgun (WGS) entry which is preliminary data.</text>
</comment>
<dbReference type="GO" id="GO:0003755">
    <property type="term" value="F:peptidyl-prolyl cis-trans isomerase activity"/>
    <property type="evidence" value="ECO:0007669"/>
    <property type="project" value="UniProtKB-KW"/>
</dbReference>
<keyword evidence="2" id="KW-0812">Transmembrane</keyword>
<protein>
    <recommendedName>
        <fullName evidence="1">peptidylprolyl isomerase</fullName>
        <ecNumber evidence="1">5.2.1.8</ecNumber>
    </recommendedName>
</protein>
<dbReference type="OrthoDB" id="431202at2759"/>
<dbReference type="Pfam" id="PF01346">
    <property type="entry name" value="FKBP_N"/>
    <property type="match status" value="1"/>
</dbReference>
<comment type="catalytic activity">
    <reaction evidence="1">
        <text>[protein]-peptidylproline (omega=180) = [protein]-peptidylproline (omega=0)</text>
        <dbReference type="Rhea" id="RHEA:16237"/>
        <dbReference type="Rhea" id="RHEA-COMP:10747"/>
        <dbReference type="Rhea" id="RHEA-COMP:10748"/>
        <dbReference type="ChEBI" id="CHEBI:83833"/>
        <dbReference type="ChEBI" id="CHEBI:83834"/>
        <dbReference type="EC" id="5.2.1.8"/>
    </reaction>
</comment>
<keyword evidence="2" id="KW-0472">Membrane</keyword>
<reference evidence="4 5" key="1">
    <citation type="journal article" date="2013" name="Curr. Biol.">
        <title>The Genome of the Foraminiferan Reticulomyxa filosa.</title>
        <authorList>
            <person name="Glockner G."/>
            <person name="Hulsmann N."/>
            <person name="Schleicher M."/>
            <person name="Noegel A.A."/>
            <person name="Eichinger L."/>
            <person name="Gallinger C."/>
            <person name="Pawlowski J."/>
            <person name="Sierra R."/>
            <person name="Euteneuer U."/>
            <person name="Pillet L."/>
            <person name="Moustafa A."/>
            <person name="Platzer M."/>
            <person name="Groth M."/>
            <person name="Szafranski K."/>
            <person name="Schliwa M."/>
        </authorList>
    </citation>
    <scope>NUCLEOTIDE SEQUENCE [LARGE SCALE GENOMIC DNA]</scope>
</reference>
<dbReference type="AlphaFoldDB" id="X6M4W1"/>
<evidence type="ECO:0000256" key="1">
    <source>
        <dbReference type="PROSITE-ProRule" id="PRU00277"/>
    </source>
</evidence>
<dbReference type="PROSITE" id="PS50059">
    <property type="entry name" value="FKBP_PPIASE"/>
    <property type="match status" value="1"/>
</dbReference>
<name>X6M4W1_RETFI</name>
<dbReference type="InterPro" id="IPR001179">
    <property type="entry name" value="PPIase_FKBP_dom"/>
</dbReference>
<dbReference type="GO" id="GO:0006457">
    <property type="term" value="P:protein folding"/>
    <property type="evidence" value="ECO:0007669"/>
    <property type="project" value="InterPro"/>
</dbReference>
<dbReference type="Pfam" id="PF00254">
    <property type="entry name" value="FKBP_C"/>
    <property type="match status" value="1"/>
</dbReference>
<feature type="transmembrane region" description="Helical" evidence="2">
    <location>
        <begin position="49"/>
        <end position="66"/>
    </location>
</feature>
<proteinExistence type="predicted"/>
<evidence type="ECO:0000256" key="2">
    <source>
        <dbReference type="SAM" id="Phobius"/>
    </source>
</evidence>
<gene>
    <name evidence="4" type="ORF">RFI_28451</name>
</gene>
<dbReference type="EMBL" id="ASPP01024534">
    <property type="protein sequence ID" value="ETO08934.1"/>
    <property type="molecule type" value="Genomic_DNA"/>
</dbReference>
<keyword evidence="2" id="KW-1133">Transmembrane helix</keyword>
<evidence type="ECO:0000313" key="4">
    <source>
        <dbReference type="EMBL" id="ETO08934.1"/>
    </source>
</evidence>
<dbReference type="Proteomes" id="UP000023152">
    <property type="component" value="Unassembled WGS sequence"/>
</dbReference>
<dbReference type="InterPro" id="IPR046357">
    <property type="entry name" value="PPIase_dom_sf"/>
</dbReference>
<sequence>MIIHSRQFKVSRSVSSPSFPYVFSLRHNNQHVKALPRPPRKLPPIFRKIPMMLVFTFVGLQTFYLARPYLVLNVYFHFPKAIEKEAVGQLERQRYQREKFLEWNSTREGVVVLKSGLQYKIIQNAENQNNDLLSQRTPTLNDKVVLHFEGQFMNGLTFASSTELNRPILVKVSNLIDGLSEGIQFMHKGDTFEFYVPWYLGYGTQPVEITGDVKIPAESILIYCVKLLDITSDSKLPSHPHIS</sequence>
<evidence type="ECO:0000259" key="3">
    <source>
        <dbReference type="PROSITE" id="PS50059"/>
    </source>
</evidence>
<dbReference type="Gene3D" id="3.10.50.40">
    <property type="match status" value="1"/>
</dbReference>
<keyword evidence="1 4" id="KW-0413">Isomerase</keyword>
<dbReference type="InterPro" id="IPR000774">
    <property type="entry name" value="PPIase_FKBP_N"/>
</dbReference>